<evidence type="ECO:0000256" key="1">
    <source>
        <dbReference type="ARBA" id="ARBA00004123"/>
    </source>
</evidence>
<dbReference type="GO" id="GO:0005634">
    <property type="term" value="C:nucleus"/>
    <property type="evidence" value="ECO:0007669"/>
    <property type="project" value="UniProtKB-SubCell"/>
</dbReference>
<dbReference type="InterPro" id="IPR011947">
    <property type="entry name" value="FCP1_euk"/>
</dbReference>
<dbReference type="GeneID" id="113717670"/>
<dbReference type="Proteomes" id="UP001652660">
    <property type="component" value="Chromosome 11c"/>
</dbReference>
<dbReference type="Pfam" id="PF03031">
    <property type="entry name" value="NIF"/>
    <property type="match status" value="1"/>
</dbReference>
<accession>A0A6P6V5I3</accession>
<feature type="compositionally biased region" description="Low complexity" evidence="7">
    <location>
        <begin position="166"/>
        <end position="176"/>
    </location>
</feature>
<evidence type="ECO:0000259" key="8">
    <source>
        <dbReference type="PROSITE" id="PS50172"/>
    </source>
</evidence>
<dbReference type="SMART" id="SM00292">
    <property type="entry name" value="BRCT"/>
    <property type="match status" value="1"/>
</dbReference>
<dbReference type="GO" id="GO:0009651">
    <property type="term" value="P:response to salt stress"/>
    <property type="evidence" value="ECO:0007669"/>
    <property type="project" value="UniProtKB-ARBA"/>
</dbReference>
<dbReference type="PANTHER" id="PTHR23081">
    <property type="entry name" value="RNA POLYMERASE II CTD PHOSPHATASE"/>
    <property type="match status" value="1"/>
</dbReference>
<dbReference type="InterPro" id="IPR057473">
    <property type="entry name" value="ARM_CPL3"/>
</dbReference>
<dbReference type="OrthoDB" id="10249888at2759"/>
<feature type="region of interest" description="Disordered" evidence="7">
    <location>
        <begin position="833"/>
        <end position="885"/>
    </location>
</feature>
<evidence type="ECO:0000256" key="7">
    <source>
        <dbReference type="SAM" id="MobiDB-lite"/>
    </source>
</evidence>
<evidence type="ECO:0000256" key="5">
    <source>
        <dbReference type="ARBA" id="ARBA00047761"/>
    </source>
</evidence>
<feature type="compositionally biased region" description="Low complexity" evidence="7">
    <location>
        <begin position="608"/>
        <end position="624"/>
    </location>
</feature>
<evidence type="ECO:0000313" key="12">
    <source>
        <dbReference type="RefSeq" id="XP_071926294.1"/>
    </source>
</evidence>
<dbReference type="GO" id="GO:0003723">
    <property type="term" value="F:RNA binding"/>
    <property type="evidence" value="ECO:0007669"/>
    <property type="project" value="UniProtKB-KW"/>
</dbReference>
<dbReference type="SMART" id="SM00577">
    <property type="entry name" value="CPDc"/>
    <property type="match status" value="1"/>
</dbReference>
<feature type="region of interest" description="Disordered" evidence="7">
    <location>
        <begin position="608"/>
        <end position="631"/>
    </location>
</feature>
<evidence type="ECO:0000256" key="6">
    <source>
        <dbReference type="ARBA" id="ARBA00048336"/>
    </source>
</evidence>
<feature type="region of interest" description="Disordered" evidence="7">
    <location>
        <begin position="790"/>
        <end position="811"/>
    </location>
</feature>
<keyword evidence="3" id="KW-0378">Hydrolase</keyword>
<feature type="region of interest" description="Disordered" evidence="7">
    <location>
        <begin position="963"/>
        <end position="984"/>
    </location>
</feature>
<sequence length="1339" mass="146554">MLVVVSDLSQSQITPLGCSSLVEMEECESQLSPTVYDLDVEEGEISDSASSVEEISAEAFSKKDRFPAAAAVLPDSDSSAAPPPPPPPKDVNVNPANSNNSSNNYHNSINNHNANQNQKPRVWTMRDLYKYQLSRNYSAGLYNLAWASAVQNKPLDEILVMEFPKASSDNNASNSNLKRDGSDNSSSSSNNHNHHDYHHHVANKNSSSIDDSKDGVSAASPSEKHVIQVDEKEEGELEEGEIDMDSEMGETDGDVSKENLSGAVKDKEAVLEKQVDLLRKGFESVTANEAEKSFGEVSSRVQNLLDSMREIAENNILTTKDVLVQLVITAIKTLNAVFCSMDLNKKEYSKDIMSRLLAHVSSQKYLFSAEQLKEIEAMTSLLDSSSETLSSMDANRNNEMRELRVVSKNDLDSSAENMKRVPEKVFNADSISVESSDQPVPPALLEYGKSGVANSKYKGLSLPLLDLHKDHDADSLPSPTQGAPSCLPIVKGFSVGHGLLKPEWPVPRVALERENVPMHPYETDAVKAVSSYQQKFGGSSFLMNDRLPSPTPSEDGDGGDGDISGEVSSSSSMDVKPVDTSMVGQLTASDAPKIGILTGQGLANLLNAPSLSSGPSSSMKTSSAKSRDPRLRLANSDVASLDRLLPVVNGEPKVEPVGGMISSRKQKTIEEQVMDGPALKRQRNEQTDSSVVKSVQTVSGTGGWLEDRGTAGLGATNRSHALNSSGNDPMRPEYAVTPLSSGSSLANVTVNGNKNLPLTNPGATASLHSLLKDIAVNPSIWMNIIKMEQQKSADPTRSTSQPTCSNSINGSVNAVVSKPRDLGQRAAGTFQVTSQTASVAEPGKVRMKPRDPRRVLHNNTLQKGGSMEFDQSQTKSSTSSNPEMVGNINFQIQDDQLDRRVVPSNSIVQPDIAQQFTKNLKNIADIVSVSQATSSQPALPQISLSQPSQAYQGRTETIGMLESGKPQSGPGLSSKEVSMGSSRPQNNWDDVEHLFEGFDDQQKAAIHRERARRMQEQRKMFAGRKLCLVLDLDHTLLNSAKFVEVDPMHDEILRKKEEQDREKPHRHLFRFPHMGMWTKLRPGIWNFLEKASKLYELHLYTMGNKLYATEMAKLLDPKGELFAGRVISRGDDGDLLDGDERVPKSKDLEGVMGMESSVVIIDDSLRVWPHNKLNLIVVERYIFFPCSRRQFGLPGPSLLEIDHDERSEDGTLASSLAVIERIHEIFFAHQSLDEADVRNILASEQRKILAGCRIVFSRVFPVGEANPHLHPLWQTAEQFGAVCTNSIDEQVTHVVANSLGTDKVNWALSSGRFVVHPGWVEASALLYRRANEKDFAIKP</sequence>
<evidence type="ECO:0000256" key="2">
    <source>
        <dbReference type="ARBA" id="ARBA00013081"/>
    </source>
</evidence>
<dbReference type="RefSeq" id="XP_027098249.2">
    <property type="nucleotide sequence ID" value="XM_027242448.2"/>
</dbReference>
<keyword evidence="4" id="KW-0539">Nucleus</keyword>
<dbReference type="GO" id="GO:0046872">
    <property type="term" value="F:metal ion binding"/>
    <property type="evidence" value="ECO:0007669"/>
    <property type="project" value="UniProtKB-KW"/>
</dbReference>
<feature type="compositionally biased region" description="Low complexity" evidence="7">
    <location>
        <begin position="90"/>
        <end position="118"/>
    </location>
</feature>
<comment type="subcellular location">
    <subcellularLocation>
        <location evidence="1">Nucleus</location>
    </subcellularLocation>
</comment>
<comment type="catalytic activity">
    <reaction evidence="5">
        <text>O-phospho-L-seryl-[protein] + H2O = L-seryl-[protein] + phosphate</text>
        <dbReference type="Rhea" id="RHEA:20629"/>
        <dbReference type="Rhea" id="RHEA-COMP:9863"/>
        <dbReference type="Rhea" id="RHEA-COMP:11604"/>
        <dbReference type="ChEBI" id="CHEBI:15377"/>
        <dbReference type="ChEBI" id="CHEBI:29999"/>
        <dbReference type="ChEBI" id="CHEBI:43474"/>
        <dbReference type="ChEBI" id="CHEBI:83421"/>
        <dbReference type="EC" id="3.1.3.16"/>
    </reaction>
</comment>
<feature type="region of interest" description="Disordered" evidence="7">
    <location>
        <begin position="540"/>
        <end position="577"/>
    </location>
</feature>
<evidence type="ECO:0000313" key="11">
    <source>
        <dbReference type="RefSeq" id="XP_027098249.2"/>
    </source>
</evidence>
<gene>
    <name evidence="11 12" type="primary">LOC113717670</name>
    <name evidence="13 14" type="synonym">LOC140032680</name>
</gene>
<feature type="domain" description="BRCT" evidence="8">
    <location>
        <begin position="1244"/>
        <end position="1337"/>
    </location>
</feature>
<dbReference type="InterPro" id="IPR039189">
    <property type="entry name" value="Fcp1"/>
</dbReference>
<evidence type="ECO:0000256" key="4">
    <source>
        <dbReference type="ARBA" id="ARBA00023242"/>
    </source>
</evidence>
<dbReference type="RefSeq" id="XP_071929564.1">
    <property type="nucleotide sequence ID" value="XM_072073463.1"/>
</dbReference>
<evidence type="ECO:0000313" key="10">
    <source>
        <dbReference type="Proteomes" id="UP001652660"/>
    </source>
</evidence>
<dbReference type="GO" id="GO:0008420">
    <property type="term" value="F:RNA polymerase II CTD heptapeptide repeat phosphatase activity"/>
    <property type="evidence" value="ECO:0007669"/>
    <property type="project" value="InterPro"/>
</dbReference>
<proteinExistence type="predicted"/>
<dbReference type="SUPFAM" id="SSF56784">
    <property type="entry name" value="HAD-like"/>
    <property type="match status" value="1"/>
</dbReference>
<dbReference type="Gene3D" id="3.40.50.1000">
    <property type="entry name" value="HAD superfamily/HAD-like"/>
    <property type="match status" value="1"/>
</dbReference>
<evidence type="ECO:0000256" key="3">
    <source>
        <dbReference type="ARBA" id="ARBA00022801"/>
    </source>
</evidence>
<protein>
    <recommendedName>
        <fullName evidence="2">protein-serine/threonine phosphatase</fullName>
        <ecNumber evidence="2">3.1.3.16</ecNumber>
    </recommendedName>
</protein>
<feature type="domain" description="FCP1 homology" evidence="9">
    <location>
        <begin position="1021"/>
        <end position="1201"/>
    </location>
</feature>
<feature type="compositionally biased region" description="Low complexity" evidence="7">
    <location>
        <begin position="564"/>
        <end position="575"/>
    </location>
</feature>
<dbReference type="Pfam" id="PF00533">
    <property type="entry name" value="BRCT"/>
    <property type="match status" value="1"/>
</dbReference>
<feature type="compositionally biased region" description="Polar residues" evidence="7">
    <location>
        <begin position="857"/>
        <end position="885"/>
    </location>
</feature>
<dbReference type="Pfam" id="PF25505">
    <property type="entry name" value="ARM_CPL3"/>
    <property type="match status" value="1"/>
</dbReference>
<feature type="compositionally biased region" description="Polar residues" evidence="7">
    <location>
        <begin position="975"/>
        <end position="984"/>
    </location>
</feature>
<evidence type="ECO:0000313" key="13">
    <source>
        <dbReference type="RefSeq" id="XP_071929564.1"/>
    </source>
</evidence>
<evidence type="ECO:0000259" key="9">
    <source>
        <dbReference type="PROSITE" id="PS50969"/>
    </source>
</evidence>
<dbReference type="NCBIfam" id="TIGR02250">
    <property type="entry name" value="FCP1_euk"/>
    <property type="match status" value="1"/>
</dbReference>
<dbReference type="CDD" id="cd07521">
    <property type="entry name" value="HAD_FCP1-like"/>
    <property type="match status" value="1"/>
</dbReference>
<comment type="catalytic activity">
    <reaction evidence="6">
        <text>O-phospho-L-threonyl-[protein] + H2O = L-threonyl-[protein] + phosphate</text>
        <dbReference type="Rhea" id="RHEA:47004"/>
        <dbReference type="Rhea" id="RHEA-COMP:11060"/>
        <dbReference type="Rhea" id="RHEA-COMP:11605"/>
        <dbReference type="ChEBI" id="CHEBI:15377"/>
        <dbReference type="ChEBI" id="CHEBI:30013"/>
        <dbReference type="ChEBI" id="CHEBI:43474"/>
        <dbReference type="ChEBI" id="CHEBI:61977"/>
        <dbReference type="EC" id="3.1.3.16"/>
    </reaction>
</comment>
<dbReference type="SUPFAM" id="SSF52113">
    <property type="entry name" value="BRCT domain"/>
    <property type="match status" value="1"/>
</dbReference>
<dbReference type="InterPro" id="IPR023214">
    <property type="entry name" value="HAD_sf"/>
</dbReference>
<reference evidence="10" key="1">
    <citation type="journal article" date="2025" name="Foods">
        <title>Unveiling the Microbial Signatures of Arabica Coffee Cherries: Insights into Ripeness Specific Diversity, Functional Traits, and Implications for Quality and Safety.</title>
        <authorList>
            <consortium name="RefSeq"/>
            <person name="Tenea G.N."/>
            <person name="Cifuentes V."/>
            <person name="Reyes P."/>
            <person name="Cevallos-Vallejos M."/>
        </authorList>
    </citation>
    <scope>NUCLEOTIDE SEQUENCE [LARGE SCALE GENOMIC DNA]</scope>
</reference>
<name>A0A6P6V5I3_COFAR</name>
<dbReference type="PROSITE" id="PS50969">
    <property type="entry name" value="FCP1"/>
    <property type="match status" value="1"/>
</dbReference>
<feature type="region of interest" description="Disordered" evidence="7">
    <location>
        <begin position="166"/>
        <end position="258"/>
    </location>
</feature>
<dbReference type="PROSITE" id="PS50172">
    <property type="entry name" value="BRCT"/>
    <property type="match status" value="1"/>
</dbReference>
<reference evidence="11 12" key="2">
    <citation type="submission" date="2025-05" db="UniProtKB">
        <authorList>
            <consortium name="RefSeq"/>
        </authorList>
    </citation>
    <scope>IDENTIFICATION</scope>
    <source>
        <tissue evidence="11 12">Leaves</tissue>
    </source>
</reference>
<organism evidence="10 11">
    <name type="scientific">Coffea arabica</name>
    <name type="common">Arabian coffee</name>
    <dbReference type="NCBI Taxonomy" id="13443"/>
    <lineage>
        <taxon>Eukaryota</taxon>
        <taxon>Viridiplantae</taxon>
        <taxon>Streptophyta</taxon>
        <taxon>Embryophyta</taxon>
        <taxon>Tracheophyta</taxon>
        <taxon>Spermatophyta</taxon>
        <taxon>Magnoliopsida</taxon>
        <taxon>eudicotyledons</taxon>
        <taxon>Gunneridae</taxon>
        <taxon>Pentapetalae</taxon>
        <taxon>asterids</taxon>
        <taxon>lamiids</taxon>
        <taxon>Gentianales</taxon>
        <taxon>Rubiaceae</taxon>
        <taxon>Ixoroideae</taxon>
        <taxon>Gardenieae complex</taxon>
        <taxon>Bertiereae - Coffeeae clade</taxon>
        <taxon>Coffeeae</taxon>
        <taxon>Coffea</taxon>
    </lineage>
</organism>
<dbReference type="Gene3D" id="3.40.50.10190">
    <property type="entry name" value="BRCT domain"/>
    <property type="match status" value="1"/>
</dbReference>
<feature type="compositionally biased region" description="Low complexity" evidence="7">
    <location>
        <begin position="71"/>
        <end position="80"/>
    </location>
</feature>
<feature type="region of interest" description="Disordered" evidence="7">
    <location>
        <begin position="71"/>
        <end position="119"/>
    </location>
</feature>
<dbReference type="InterPro" id="IPR036412">
    <property type="entry name" value="HAD-like_sf"/>
</dbReference>
<dbReference type="EC" id="3.1.3.16" evidence="2"/>
<dbReference type="CDD" id="cd17729">
    <property type="entry name" value="BRCT_CTDP1"/>
    <property type="match status" value="1"/>
</dbReference>
<feature type="compositionally biased region" description="Acidic residues" evidence="7">
    <location>
        <begin position="231"/>
        <end position="253"/>
    </location>
</feature>
<keyword evidence="10" id="KW-1185">Reference proteome</keyword>
<dbReference type="PANTHER" id="PTHR23081:SF2">
    <property type="entry name" value="RNA POLYMERASE II C-TERMINAL DOMAIN PHOSPHATASE-LIKE 3"/>
    <property type="match status" value="1"/>
</dbReference>
<dbReference type="InterPro" id="IPR036420">
    <property type="entry name" value="BRCT_dom_sf"/>
</dbReference>
<dbReference type="InterPro" id="IPR001357">
    <property type="entry name" value="BRCT_dom"/>
</dbReference>
<dbReference type="InterPro" id="IPR004274">
    <property type="entry name" value="FCP1_dom"/>
</dbReference>
<evidence type="ECO:0000313" key="14">
    <source>
        <dbReference type="RefSeq" id="XP_071929565.1"/>
    </source>
</evidence>
<dbReference type="RefSeq" id="XP_071929565.1">
    <property type="nucleotide sequence ID" value="XM_072073464.1"/>
</dbReference>
<dbReference type="RefSeq" id="XP_071926294.1">
    <property type="nucleotide sequence ID" value="XM_072070193.1"/>
</dbReference>